<name>A0A2U1KYP8_ARTAN</name>
<comment type="caution">
    <text evidence="1">The sequence shown here is derived from an EMBL/GenBank/DDBJ whole genome shotgun (WGS) entry which is preliminary data.</text>
</comment>
<gene>
    <name evidence="1" type="ORF">CTI12_AA550410</name>
</gene>
<evidence type="ECO:0000313" key="1">
    <source>
        <dbReference type="EMBL" id="PWA41849.1"/>
    </source>
</evidence>
<dbReference type="Proteomes" id="UP000245207">
    <property type="component" value="Unassembled WGS sequence"/>
</dbReference>
<sequence length="86" mass="9842">MEVTGSVFGEVPCWFKDSGVHGLKQQHRMFCRTRVRCCDNGFSDKSHVEYYNGGGTTRMEIRFQYKFAGKFKRWPEWIVVAGVGGG</sequence>
<dbReference type="EMBL" id="PKPP01012797">
    <property type="protein sequence ID" value="PWA41849.1"/>
    <property type="molecule type" value="Genomic_DNA"/>
</dbReference>
<dbReference type="AlphaFoldDB" id="A0A2U1KYP8"/>
<proteinExistence type="predicted"/>
<protein>
    <submittedName>
        <fullName evidence="1">Uncharacterized protein</fullName>
    </submittedName>
</protein>
<keyword evidence="2" id="KW-1185">Reference proteome</keyword>
<organism evidence="1 2">
    <name type="scientific">Artemisia annua</name>
    <name type="common">Sweet wormwood</name>
    <dbReference type="NCBI Taxonomy" id="35608"/>
    <lineage>
        <taxon>Eukaryota</taxon>
        <taxon>Viridiplantae</taxon>
        <taxon>Streptophyta</taxon>
        <taxon>Embryophyta</taxon>
        <taxon>Tracheophyta</taxon>
        <taxon>Spermatophyta</taxon>
        <taxon>Magnoliopsida</taxon>
        <taxon>eudicotyledons</taxon>
        <taxon>Gunneridae</taxon>
        <taxon>Pentapetalae</taxon>
        <taxon>asterids</taxon>
        <taxon>campanulids</taxon>
        <taxon>Asterales</taxon>
        <taxon>Asteraceae</taxon>
        <taxon>Asteroideae</taxon>
        <taxon>Anthemideae</taxon>
        <taxon>Artemisiinae</taxon>
        <taxon>Artemisia</taxon>
    </lineage>
</organism>
<dbReference type="OrthoDB" id="913780at2759"/>
<accession>A0A2U1KYP8</accession>
<reference evidence="1 2" key="1">
    <citation type="journal article" date="2018" name="Mol. Plant">
        <title>The genome of Artemisia annua provides insight into the evolution of Asteraceae family and artemisinin biosynthesis.</title>
        <authorList>
            <person name="Shen Q."/>
            <person name="Zhang L."/>
            <person name="Liao Z."/>
            <person name="Wang S."/>
            <person name="Yan T."/>
            <person name="Shi P."/>
            <person name="Liu M."/>
            <person name="Fu X."/>
            <person name="Pan Q."/>
            <person name="Wang Y."/>
            <person name="Lv Z."/>
            <person name="Lu X."/>
            <person name="Zhang F."/>
            <person name="Jiang W."/>
            <person name="Ma Y."/>
            <person name="Chen M."/>
            <person name="Hao X."/>
            <person name="Li L."/>
            <person name="Tang Y."/>
            <person name="Lv G."/>
            <person name="Zhou Y."/>
            <person name="Sun X."/>
            <person name="Brodelius P.E."/>
            <person name="Rose J.K.C."/>
            <person name="Tang K."/>
        </authorList>
    </citation>
    <scope>NUCLEOTIDE SEQUENCE [LARGE SCALE GENOMIC DNA]</scope>
    <source>
        <strain evidence="2">cv. Huhao1</strain>
        <tissue evidence="1">Leaf</tissue>
    </source>
</reference>
<evidence type="ECO:0000313" key="2">
    <source>
        <dbReference type="Proteomes" id="UP000245207"/>
    </source>
</evidence>